<evidence type="ECO:0000313" key="2">
    <source>
        <dbReference type="EMBL" id="KAI7747506.1"/>
    </source>
</evidence>
<proteinExistence type="predicted"/>
<feature type="compositionally biased region" description="Acidic residues" evidence="1">
    <location>
        <begin position="66"/>
        <end position="80"/>
    </location>
</feature>
<dbReference type="Proteomes" id="UP001206925">
    <property type="component" value="Unassembled WGS sequence"/>
</dbReference>
<accession>A0AAD5GP81</accession>
<dbReference type="EMBL" id="JAMZMK010006739">
    <property type="protein sequence ID" value="KAI7747506.1"/>
    <property type="molecule type" value="Genomic_DNA"/>
</dbReference>
<reference evidence="2" key="1">
    <citation type="submission" date="2022-06" db="EMBL/GenBank/DDBJ databases">
        <title>Uncovering the hologenomic basis of an extraordinary plant invasion.</title>
        <authorList>
            <person name="Bieker V.C."/>
            <person name="Martin M.D."/>
            <person name="Gilbert T."/>
            <person name="Hodgins K."/>
            <person name="Battlay P."/>
            <person name="Petersen B."/>
            <person name="Wilson J."/>
        </authorList>
    </citation>
    <scope>NUCLEOTIDE SEQUENCE</scope>
    <source>
        <strain evidence="2">AA19_3_7</strain>
        <tissue evidence="2">Leaf</tissue>
    </source>
</reference>
<feature type="region of interest" description="Disordered" evidence="1">
    <location>
        <begin position="61"/>
        <end position="90"/>
    </location>
</feature>
<gene>
    <name evidence="2" type="ORF">M8C21_016708</name>
</gene>
<organism evidence="2 3">
    <name type="scientific">Ambrosia artemisiifolia</name>
    <name type="common">Common ragweed</name>
    <dbReference type="NCBI Taxonomy" id="4212"/>
    <lineage>
        <taxon>Eukaryota</taxon>
        <taxon>Viridiplantae</taxon>
        <taxon>Streptophyta</taxon>
        <taxon>Embryophyta</taxon>
        <taxon>Tracheophyta</taxon>
        <taxon>Spermatophyta</taxon>
        <taxon>Magnoliopsida</taxon>
        <taxon>eudicotyledons</taxon>
        <taxon>Gunneridae</taxon>
        <taxon>Pentapetalae</taxon>
        <taxon>asterids</taxon>
        <taxon>campanulids</taxon>
        <taxon>Asterales</taxon>
        <taxon>Asteraceae</taxon>
        <taxon>Asteroideae</taxon>
        <taxon>Heliantheae alliance</taxon>
        <taxon>Heliantheae</taxon>
        <taxon>Ambrosia</taxon>
    </lineage>
</organism>
<sequence length="148" mass="17035">MAALVTAHSSFIPFPSTLVTKAYTHSPSRVNMVQFRQPHPALSWAKGSSRSIFKAKVEGEPHVVVDDDEPAEKEEDEKELAEDGKGKRDRKEYYPPEYVARIFEGLEEPDEWTKLCMKKTYKTFGKVFGYENAHKTFGKIYWFDPEAK</sequence>
<dbReference type="AlphaFoldDB" id="A0AAD5GP81"/>
<name>A0AAD5GP81_AMBAR</name>
<keyword evidence="3" id="KW-1185">Reference proteome</keyword>
<evidence type="ECO:0000313" key="3">
    <source>
        <dbReference type="Proteomes" id="UP001206925"/>
    </source>
</evidence>
<feature type="compositionally biased region" description="Basic and acidic residues" evidence="1">
    <location>
        <begin position="81"/>
        <end position="90"/>
    </location>
</feature>
<evidence type="ECO:0000256" key="1">
    <source>
        <dbReference type="SAM" id="MobiDB-lite"/>
    </source>
</evidence>
<protein>
    <submittedName>
        <fullName evidence="2">Uncharacterized protein</fullName>
    </submittedName>
</protein>
<comment type="caution">
    <text evidence="2">The sequence shown here is derived from an EMBL/GenBank/DDBJ whole genome shotgun (WGS) entry which is preliminary data.</text>
</comment>